<evidence type="ECO:0000259" key="2">
    <source>
        <dbReference type="PROSITE" id="PS51371"/>
    </source>
</evidence>
<accession>A0A928Z5C4</accession>
<dbReference type="RefSeq" id="WP_264328321.1">
    <property type="nucleotide sequence ID" value="NZ_JADEXQ010000238.1"/>
</dbReference>
<organism evidence="3 4">
    <name type="scientific">Romeriopsis navalis LEGE 11480</name>
    <dbReference type="NCBI Taxonomy" id="2777977"/>
    <lineage>
        <taxon>Bacteria</taxon>
        <taxon>Bacillati</taxon>
        <taxon>Cyanobacteriota</taxon>
        <taxon>Cyanophyceae</taxon>
        <taxon>Leptolyngbyales</taxon>
        <taxon>Leptolyngbyaceae</taxon>
        <taxon>Romeriopsis</taxon>
        <taxon>Romeriopsis navalis</taxon>
    </lineage>
</organism>
<dbReference type="Gene3D" id="3.10.580.10">
    <property type="entry name" value="CBS-domain"/>
    <property type="match status" value="1"/>
</dbReference>
<evidence type="ECO:0000313" key="3">
    <source>
        <dbReference type="EMBL" id="MBE9033526.1"/>
    </source>
</evidence>
<evidence type="ECO:0000256" key="1">
    <source>
        <dbReference type="PROSITE-ProRule" id="PRU00703"/>
    </source>
</evidence>
<feature type="domain" description="CBS" evidence="2">
    <location>
        <begin position="20"/>
        <end position="78"/>
    </location>
</feature>
<gene>
    <name evidence="3" type="ORF">IQ266_27750</name>
</gene>
<keyword evidence="4" id="KW-1185">Reference proteome</keyword>
<keyword evidence="1" id="KW-0129">CBS domain</keyword>
<name>A0A928Z5C4_9CYAN</name>
<dbReference type="SUPFAM" id="SSF54631">
    <property type="entry name" value="CBS-domain pair"/>
    <property type="match status" value="1"/>
</dbReference>
<dbReference type="Proteomes" id="UP000625316">
    <property type="component" value="Unassembled WGS sequence"/>
</dbReference>
<proteinExistence type="predicted"/>
<comment type="caution">
    <text evidence="3">The sequence shown here is derived from an EMBL/GenBank/DDBJ whole genome shotgun (WGS) entry which is preliminary data.</text>
</comment>
<feature type="non-terminal residue" evidence="3">
    <location>
        <position position="1"/>
    </location>
</feature>
<evidence type="ECO:0000313" key="4">
    <source>
        <dbReference type="Proteomes" id="UP000625316"/>
    </source>
</evidence>
<dbReference type="SMART" id="SM00116">
    <property type="entry name" value="CBS"/>
    <property type="match status" value="1"/>
</dbReference>
<dbReference type="EMBL" id="JADEXQ010000238">
    <property type="protein sequence ID" value="MBE9033526.1"/>
    <property type="molecule type" value="Genomic_DNA"/>
</dbReference>
<dbReference type="AlphaFoldDB" id="A0A928Z5C4"/>
<sequence length="109" mass="11629">LQTIERSTWETKTLQDIAQLRTDIASVKEDTPMVDLIGVMDEKSLSKITVLSPAGAVAGVLDRGDILRAVSRQLGIEVSDEAVKQVKEAGEFPAGLQLGAIAQSIQGLK</sequence>
<dbReference type="InterPro" id="IPR046342">
    <property type="entry name" value="CBS_dom_sf"/>
</dbReference>
<dbReference type="PROSITE" id="PS51371">
    <property type="entry name" value="CBS"/>
    <property type="match status" value="1"/>
</dbReference>
<protein>
    <submittedName>
        <fullName evidence="3">CBS domain-containing protein</fullName>
    </submittedName>
</protein>
<dbReference type="InterPro" id="IPR000644">
    <property type="entry name" value="CBS_dom"/>
</dbReference>
<dbReference type="Pfam" id="PF00571">
    <property type="entry name" value="CBS"/>
    <property type="match status" value="1"/>
</dbReference>
<reference evidence="3" key="1">
    <citation type="submission" date="2020-10" db="EMBL/GenBank/DDBJ databases">
        <authorList>
            <person name="Castelo-Branco R."/>
            <person name="Eusebio N."/>
            <person name="Adriana R."/>
            <person name="Vieira A."/>
            <person name="Brugerolle De Fraissinette N."/>
            <person name="Rezende De Castro R."/>
            <person name="Schneider M.P."/>
            <person name="Vasconcelos V."/>
            <person name="Leao P.N."/>
        </authorList>
    </citation>
    <scope>NUCLEOTIDE SEQUENCE</scope>
    <source>
        <strain evidence="3">LEGE 11480</strain>
    </source>
</reference>